<sequence>MPTIQTSLLDIAYRDDGPAEAPVVLLLHGWPDDASTWDAVIPVLNAAGFRTIAPMIRGFGTTRFRASDTPRTGNTTMVALDAVALLDALDIGEFLVAGHDWGSSAAAALAVGWPARVGRIAMLSSPPQLGGRVMSSFRHARLQWYHWLQATRIGSETVRKDPKGFARIMWETWSPAGWFDDATFERVAVSFDNPDWIDVTLHSYRARWGEAEPDPAGTWLDEKLERTRTLALPALYFQGALDGVNPPEISESLAGKFIGPFERIVMPGIGHFPTREAPENVGARLVRHFQVGM</sequence>
<gene>
    <name evidence="2" type="ORF">A0U93_07995</name>
</gene>
<evidence type="ECO:0000256" key="1">
    <source>
        <dbReference type="ARBA" id="ARBA00022801"/>
    </source>
</evidence>
<organism evidence="2 3">
    <name type="scientific">Neoasaia chiangmaiensis</name>
    <dbReference type="NCBI Taxonomy" id="320497"/>
    <lineage>
        <taxon>Bacteria</taxon>
        <taxon>Pseudomonadati</taxon>
        <taxon>Pseudomonadota</taxon>
        <taxon>Alphaproteobacteria</taxon>
        <taxon>Acetobacterales</taxon>
        <taxon>Acetobacteraceae</taxon>
        <taxon>Neoasaia</taxon>
    </lineage>
</organism>
<dbReference type="Pfam" id="PF00561">
    <property type="entry name" value="Abhydrolase_1"/>
    <property type="match status" value="1"/>
</dbReference>
<proteinExistence type="predicted"/>
<dbReference type="InterPro" id="IPR000639">
    <property type="entry name" value="Epox_hydrolase-like"/>
</dbReference>
<dbReference type="PRINTS" id="PR00412">
    <property type="entry name" value="EPOXHYDRLASE"/>
</dbReference>
<protein>
    <submittedName>
        <fullName evidence="2">Alpha/beta hydrolase</fullName>
    </submittedName>
</protein>
<dbReference type="RefSeq" id="WP_077806897.1">
    <property type="nucleotide sequence ID" value="NZ_BJXS01000007.1"/>
</dbReference>
<dbReference type="Proteomes" id="UP000188604">
    <property type="component" value="Chromosome"/>
</dbReference>
<dbReference type="EMBL" id="CP014691">
    <property type="protein sequence ID" value="AQS87888.1"/>
    <property type="molecule type" value="Genomic_DNA"/>
</dbReference>
<dbReference type="STRING" id="320497.A0U93_07995"/>
<dbReference type="KEGG" id="nch:A0U93_07995"/>
<name>A0A1U9KQ14_9PROT</name>
<dbReference type="PRINTS" id="PR00111">
    <property type="entry name" value="ABHYDROLASE"/>
</dbReference>
<dbReference type="AlphaFoldDB" id="A0A1U9KQ14"/>
<dbReference type="InterPro" id="IPR029058">
    <property type="entry name" value="AB_hydrolase_fold"/>
</dbReference>
<keyword evidence="3" id="KW-1185">Reference proteome</keyword>
<reference evidence="2 3" key="1">
    <citation type="submission" date="2016-03" db="EMBL/GenBank/DDBJ databases">
        <title>Acetic acid bacteria sequencing.</title>
        <authorList>
            <person name="Brandt J."/>
            <person name="Jakob F."/>
            <person name="Vogel R.F."/>
        </authorList>
    </citation>
    <scope>NUCLEOTIDE SEQUENCE [LARGE SCALE GENOMIC DNA]</scope>
    <source>
        <strain evidence="2 3">NBRC 101099</strain>
    </source>
</reference>
<dbReference type="OrthoDB" id="9780765at2"/>
<dbReference type="InterPro" id="IPR000073">
    <property type="entry name" value="AB_hydrolase_1"/>
</dbReference>
<dbReference type="Gene3D" id="3.40.50.1820">
    <property type="entry name" value="alpha/beta hydrolase"/>
    <property type="match status" value="1"/>
</dbReference>
<evidence type="ECO:0000313" key="2">
    <source>
        <dbReference type="EMBL" id="AQS87888.1"/>
    </source>
</evidence>
<dbReference type="GO" id="GO:0016787">
    <property type="term" value="F:hydrolase activity"/>
    <property type="evidence" value="ECO:0007669"/>
    <property type="project" value="UniProtKB-KW"/>
</dbReference>
<dbReference type="SUPFAM" id="SSF53474">
    <property type="entry name" value="alpha/beta-Hydrolases"/>
    <property type="match status" value="1"/>
</dbReference>
<accession>A0A1U9KQ14</accession>
<keyword evidence="1 2" id="KW-0378">Hydrolase</keyword>
<evidence type="ECO:0000313" key="3">
    <source>
        <dbReference type="Proteomes" id="UP000188604"/>
    </source>
</evidence>
<dbReference type="PANTHER" id="PTHR43329">
    <property type="entry name" value="EPOXIDE HYDROLASE"/>
    <property type="match status" value="1"/>
</dbReference>